<proteinExistence type="predicted"/>
<evidence type="ECO:0000256" key="1">
    <source>
        <dbReference type="SAM" id="MobiDB-lite"/>
    </source>
</evidence>
<dbReference type="EMBL" id="PP947710">
    <property type="protein sequence ID" value="XDG31296.1"/>
    <property type="molecule type" value="Genomic_DNA"/>
</dbReference>
<reference evidence="2" key="1">
    <citation type="submission" date="2024-06" db="EMBL/GenBank/DDBJ databases">
        <title>The complete genome of Mycolicibacterium smegmatis phage.</title>
        <authorList>
            <person name="Zong M."/>
            <person name="Wu X."/>
            <person name="Feng Y."/>
        </authorList>
    </citation>
    <scope>NUCLEOTIDE SEQUENCE</scope>
</reference>
<feature type="region of interest" description="Disordered" evidence="1">
    <location>
        <begin position="26"/>
        <end position="85"/>
    </location>
</feature>
<protein>
    <submittedName>
        <fullName evidence="2">Uncharacterized protein</fullName>
    </submittedName>
</protein>
<gene>
    <name evidence="2" type="ORF">NJGIMKJC_CDS0030</name>
</gene>
<organism evidence="2">
    <name type="scientific">Mycolicibacterium phage phi1_186018</name>
    <dbReference type="NCBI Taxonomy" id="3236641"/>
    <lineage>
        <taxon>Viruses</taxon>
        <taxon>Duplodnaviria</taxon>
        <taxon>Heunggongvirae</taxon>
        <taxon>Uroviricota</taxon>
        <taxon>Caudoviricetes</taxon>
        <taxon>Bclasvirinae</taxon>
        <taxon>Coopervirus</taxon>
    </lineage>
</organism>
<sequence>MQPDGPAAARGRPLPRHRVLAPLAHRLGRHAPGCRGGAVDGAYQEDSGQPRRAGAPGGGPQRLFEPHPQPHDQALGRRRPVHRGR</sequence>
<evidence type="ECO:0000313" key="2">
    <source>
        <dbReference type="EMBL" id="XDG31296.1"/>
    </source>
</evidence>
<name>A0AB39AKH9_9CAUD</name>
<feature type="compositionally biased region" description="Basic residues" evidence="1">
    <location>
        <begin position="76"/>
        <end position="85"/>
    </location>
</feature>
<accession>A0AB39AKH9</accession>